<accession>A0ABY1K748</accession>
<evidence type="ECO:0000313" key="2">
    <source>
        <dbReference type="Proteomes" id="UP000186666"/>
    </source>
</evidence>
<evidence type="ECO:0000313" key="1">
    <source>
        <dbReference type="EMBL" id="SIR35083.1"/>
    </source>
</evidence>
<protein>
    <submittedName>
        <fullName evidence="1">Uncharacterized protein</fullName>
    </submittedName>
</protein>
<name>A0ABY1K748_9BACL</name>
<dbReference type="RefSeq" id="WP_068583987.1">
    <property type="nucleotide sequence ID" value="NZ_FTNK01000011.1"/>
</dbReference>
<dbReference type="Proteomes" id="UP000186666">
    <property type="component" value="Unassembled WGS sequence"/>
</dbReference>
<proteinExistence type="predicted"/>
<keyword evidence="2" id="KW-1185">Reference proteome</keyword>
<sequence>MLSDLIDLEDEANNIVDEVFCNELNEIYTNIISICKSSDNCSPDELFDFENNFILTIRKIIQKSYQNGLITGIRAVEYHAQSIQRPR</sequence>
<reference evidence="1 2" key="1">
    <citation type="submission" date="2017-01" db="EMBL/GenBank/DDBJ databases">
        <authorList>
            <person name="Varghese N."/>
            <person name="Submissions S."/>
        </authorList>
    </citation>
    <scope>NUCLEOTIDE SEQUENCE [LARGE SCALE GENOMIC DNA]</scope>
    <source>
        <strain evidence="1 2">ATCC 23464</strain>
    </source>
</reference>
<comment type="caution">
    <text evidence="1">The sequence shown here is derived from an EMBL/GenBank/DDBJ whole genome shotgun (WGS) entry which is preliminary data.</text>
</comment>
<organism evidence="1 2">
    <name type="scientific">Paenibacillus macquariensis</name>
    <dbReference type="NCBI Taxonomy" id="948756"/>
    <lineage>
        <taxon>Bacteria</taxon>
        <taxon>Bacillati</taxon>
        <taxon>Bacillota</taxon>
        <taxon>Bacilli</taxon>
        <taxon>Bacillales</taxon>
        <taxon>Paenibacillaceae</taxon>
        <taxon>Paenibacillus</taxon>
    </lineage>
</organism>
<gene>
    <name evidence="1" type="ORF">SAMN05421578_111141</name>
</gene>
<dbReference type="EMBL" id="FTNK01000011">
    <property type="protein sequence ID" value="SIR35083.1"/>
    <property type="molecule type" value="Genomic_DNA"/>
</dbReference>